<sequence>MTSLDEKRNLSAMFRPRVAVALAILISPVPLHAAQSDCPDVLDYAEWQESRAQQWNFQSSALSIVGARHSRDPADGQFAEIDAAIEDFRPTLVFYEGPDRGMAATVSETIADFGESGFLRYLARERGVPARSLEPSPADQMKELQSRFPVHEILLFFTLREAVRLRDREGLSGAKLDARIGALLESMRSLAAAMGLDQSIGSVADLQQQSERLWPGRRWQDAEARWFSPTADDEETGGVVMGAINRADSSIRDRHFVRLLAEAMRAGERPFVVVGRNHVPMIAPALTCAVGMTAGER</sequence>
<reference evidence="2" key="1">
    <citation type="submission" date="2021-08" db="EMBL/GenBank/DDBJ databases">
        <title>Sphingopyxis panaciterrulae sp. nov., isolated from the surface water of the Yellow Sea.</title>
        <authorList>
            <person name="Gao Z."/>
            <person name="Zhang D."/>
            <person name="Zhang A."/>
        </authorList>
    </citation>
    <scope>NUCLEOTIDE SEQUENCE</scope>
    <source>
        <strain evidence="2">XHP0097</strain>
    </source>
</reference>
<dbReference type="EMBL" id="JAILXK010000002">
    <property type="protein sequence ID" value="MBY4637912.1"/>
    <property type="molecule type" value="Genomic_DNA"/>
</dbReference>
<evidence type="ECO:0000256" key="1">
    <source>
        <dbReference type="SAM" id="SignalP"/>
    </source>
</evidence>
<evidence type="ECO:0000313" key="2">
    <source>
        <dbReference type="EMBL" id="MBY4637912.1"/>
    </source>
</evidence>
<feature type="chain" id="PRO_5046977449" description="TraB/GumN family protein" evidence="1">
    <location>
        <begin position="34"/>
        <end position="297"/>
    </location>
</feature>
<dbReference type="RefSeq" id="WP_222137014.1">
    <property type="nucleotide sequence ID" value="NZ_JAILXK010000002.1"/>
</dbReference>
<keyword evidence="3" id="KW-1185">Reference proteome</keyword>
<name>A0ABS7MFV7_9SPHN</name>
<evidence type="ECO:0008006" key="4">
    <source>
        <dbReference type="Google" id="ProtNLM"/>
    </source>
</evidence>
<accession>A0ABS7MFV7</accession>
<protein>
    <recommendedName>
        <fullName evidence="4">TraB/GumN family protein</fullName>
    </recommendedName>
</protein>
<feature type="signal peptide" evidence="1">
    <location>
        <begin position="1"/>
        <end position="33"/>
    </location>
</feature>
<dbReference type="Proteomes" id="UP001166571">
    <property type="component" value="Unassembled WGS sequence"/>
</dbReference>
<comment type="caution">
    <text evidence="2">The sequence shown here is derived from an EMBL/GenBank/DDBJ whole genome shotgun (WGS) entry which is preliminary data.</text>
</comment>
<keyword evidence="1" id="KW-0732">Signal</keyword>
<organism evidence="2 3">
    <name type="scientific">Sphingopyxis jiangsuensis</name>
    <dbReference type="NCBI Taxonomy" id="2871171"/>
    <lineage>
        <taxon>Bacteria</taxon>
        <taxon>Pseudomonadati</taxon>
        <taxon>Pseudomonadota</taxon>
        <taxon>Alphaproteobacteria</taxon>
        <taxon>Sphingomonadales</taxon>
        <taxon>Sphingomonadaceae</taxon>
        <taxon>Sphingopyxis</taxon>
    </lineage>
</organism>
<gene>
    <name evidence="2" type="ORF">K5P26_12255</name>
</gene>
<evidence type="ECO:0000313" key="3">
    <source>
        <dbReference type="Proteomes" id="UP001166571"/>
    </source>
</evidence>
<proteinExistence type="predicted"/>